<dbReference type="NCBIfam" id="TIGR00026">
    <property type="entry name" value="hi_GC_TIGR00026"/>
    <property type="match status" value="1"/>
</dbReference>
<evidence type="ECO:0000313" key="3">
    <source>
        <dbReference type="EMBL" id="MBB5837517.1"/>
    </source>
</evidence>
<comment type="catalytic activity">
    <reaction evidence="2">
        <text>oxidized coenzyme F420-(gamma-L-Glu)(n) + a quinol + H(+) = reduced coenzyme F420-(gamma-L-Glu)(n) + a quinone</text>
        <dbReference type="Rhea" id="RHEA:39663"/>
        <dbReference type="Rhea" id="RHEA-COMP:12939"/>
        <dbReference type="Rhea" id="RHEA-COMP:14378"/>
        <dbReference type="ChEBI" id="CHEBI:15378"/>
        <dbReference type="ChEBI" id="CHEBI:24646"/>
        <dbReference type="ChEBI" id="CHEBI:132124"/>
        <dbReference type="ChEBI" id="CHEBI:133980"/>
        <dbReference type="ChEBI" id="CHEBI:139511"/>
    </reaction>
</comment>
<protein>
    <submittedName>
        <fullName evidence="3">Deazaflavin-dependent oxidoreductase (Nitroreductase family)</fullName>
    </submittedName>
</protein>
<gene>
    <name evidence="3" type="ORF">HDA39_004251</name>
</gene>
<evidence type="ECO:0000256" key="2">
    <source>
        <dbReference type="ARBA" id="ARBA00049106"/>
    </source>
</evidence>
<dbReference type="InterPro" id="IPR004378">
    <property type="entry name" value="F420H2_quin_Rdtase"/>
</dbReference>
<comment type="similarity">
    <text evidence="1">Belongs to the F420H(2)-dependent quinone reductase family.</text>
</comment>
<accession>A0A7W9J8E3</accession>
<dbReference type="GO" id="GO:0070967">
    <property type="term" value="F:coenzyme F420 binding"/>
    <property type="evidence" value="ECO:0007669"/>
    <property type="project" value="TreeGrafter"/>
</dbReference>
<keyword evidence="4" id="KW-1185">Reference proteome</keyword>
<dbReference type="Proteomes" id="UP000549971">
    <property type="component" value="Unassembled WGS sequence"/>
</dbReference>
<comment type="caution">
    <text evidence="3">The sequence shown here is derived from an EMBL/GenBank/DDBJ whole genome shotgun (WGS) entry which is preliminary data.</text>
</comment>
<dbReference type="PANTHER" id="PTHR39428:SF1">
    <property type="entry name" value="F420H(2)-DEPENDENT QUINONE REDUCTASE RV1261C"/>
    <property type="match status" value="1"/>
</dbReference>
<dbReference type="GO" id="GO:0005886">
    <property type="term" value="C:plasma membrane"/>
    <property type="evidence" value="ECO:0007669"/>
    <property type="project" value="TreeGrafter"/>
</dbReference>
<dbReference type="SUPFAM" id="SSF50475">
    <property type="entry name" value="FMN-binding split barrel"/>
    <property type="match status" value="1"/>
</dbReference>
<organism evidence="3 4">
    <name type="scientific">Kribbella italica</name>
    <dbReference type="NCBI Taxonomy" id="1540520"/>
    <lineage>
        <taxon>Bacteria</taxon>
        <taxon>Bacillati</taxon>
        <taxon>Actinomycetota</taxon>
        <taxon>Actinomycetes</taxon>
        <taxon>Propionibacteriales</taxon>
        <taxon>Kribbellaceae</taxon>
        <taxon>Kribbella</taxon>
    </lineage>
</organism>
<proteinExistence type="inferred from homology"/>
<dbReference type="EMBL" id="JACHMY010000001">
    <property type="protein sequence ID" value="MBB5837517.1"/>
    <property type="molecule type" value="Genomic_DNA"/>
</dbReference>
<sequence length="156" mass="17522">MGWYTNVIRLLGHQSWFAAAGRRVMPVDCWLLKRSGGRINILGRHQLPTLLLTTTGRKSGQQRTSPLLYAQDGDSFVVTASNWGQQHHPAWSANLLAHDEAVVVLPGGQTVPVRAELVAGEERDRLWQLVTKMYPAYDTYVERSGRDIRVFLLTPS</sequence>
<dbReference type="GO" id="GO:0016491">
    <property type="term" value="F:oxidoreductase activity"/>
    <property type="evidence" value="ECO:0007669"/>
    <property type="project" value="InterPro"/>
</dbReference>
<dbReference type="AlphaFoldDB" id="A0A7W9J8E3"/>
<dbReference type="Gene3D" id="2.30.110.10">
    <property type="entry name" value="Electron Transport, Fmn-binding Protein, Chain A"/>
    <property type="match status" value="1"/>
</dbReference>
<dbReference type="InterPro" id="IPR012349">
    <property type="entry name" value="Split_barrel_FMN-bd"/>
</dbReference>
<reference evidence="3 4" key="1">
    <citation type="submission" date="2020-08" db="EMBL/GenBank/DDBJ databases">
        <title>Sequencing the genomes of 1000 actinobacteria strains.</title>
        <authorList>
            <person name="Klenk H.-P."/>
        </authorList>
    </citation>
    <scope>NUCLEOTIDE SEQUENCE [LARGE SCALE GENOMIC DNA]</scope>
    <source>
        <strain evidence="3 4">DSM 28967</strain>
    </source>
</reference>
<name>A0A7W9J8E3_9ACTN</name>
<dbReference type="RefSeq" id="WP_184797592.1">
    <property type="nucleotide sequence ID" value="NZ_JACHMY010000001.1"/>
</dbReference>
<dbReference type="Pfam" id="PF04075">
    <property type="entry name" value="F420H2_quin_red"/>
    <property type="match status" value="1"/>
</dbReference>
<dbReference type="PANTHER" id="PTHR39428">
    <property type="entry name" value="F420H(2)-DEPENDENT QUINONE REDUCTASE RV1261C"/>
    <property type="match status" value="1"/>
</dbReference>
<evidence type="ECO:0000256" key="1">
    <source>
        <dbReference type="ARBA" id="ARBA00008710"/>
    </source>
</evidence>
<evidence type="ECO:0000313" key="4">
    <source>
        <dbReference type="Proteomes" id="UP000549971"/>
    </source>
</evidence>